<dbReference type="PROSITE" id="PS00455">
    <property type="entry name" value="AMP_BINDING"/>
    <property type="match status" value="3"/>
</dbReference>
<dbReference type="InterPro" id="IPR009081">
    <property type="entry name" value="PP-bd_ACP"/>
</dbReference>
<dbReference type="CDD" id="cd19534">
    <property type="entry name" value="E_NRPS"/>
    <property type="match status" value="2"/>
</dbReference>
<dbReference type="NCBIfam" id="TIGR01733">
    <property type="entry name" value="AA-adenyl-dom"/>
    <property type="match status" value="3"/>
</dbReference>
<dbReference type="FunFam" id="3.30.300.30:FF:000010">
    <property type="entry name" value="Enterobactin synthetase component F"/>
    <property type="match status" value="3"/>
</dbReference>
<dbReference type="SMART" id="SM00823">
    <property type="entry name" value="PKS_PP"/>
    <property type="match status" value="3"/>
</dbReference>
<dbReference type="Gene3D" id="1.10.1200.10">
    <property type="entry name" value="ACP-like"/>
    <property type="match status" value="3"/>
</dbReference>
<dbReference type="EMBL" id="MOAM01000015">
    <property type="protein sequence ID" value="ROL75560.1"/>
    <property type="molecule type" value="Genomic_DNA"/>
</dbReference>
<dbReference type="Pfam" id="PF00668">
    <property type="entry name" value="Condensation"/>
    <property type="match status" value="5"/>
</dbReference>
<feature type="domain" description="Carrier" evidence="5">
    <location>
        <begin position="4027"/>
        <end position="4102"/>
    </location>
</feature>
<sequence length="4123" mass="453830">MLEQRMLALAERFTRFSAAERRALQARMLEQGLSLESLPIPRREDPSEATPASHAQQRMWFLWQLEPDSTAYNQLAVLRLRGQLNIESLRQSFEALVTRHEVLRTRFVLQDSQVLQQVEAVARFELQLLDFSGENGQALADQEIERQARQAFDLEQGPLLRATLLRLDAEQHVLLFCTHHIVCDAWSLPILVEEVTHGYARLVADAEQDAPAPLAVQYADHARWQRLWLDAGEAQRQLAYWKANLGEEAVNLELPLDYPRPASRSARGARVPIALSENLSQAVRAFAASMGATPFMVLLASFQAVLHRYSGASDIRIGTPIANRTRAEVEPLIGFFVNTQVLRAQVDGQMSFVELVQQAKQRVLEAQAHQDLPFEHLVDALQPQRSLNQSPLFQVMFNHQVAQPAVDQWRLPGLTVEALDRGSDTVRFDLTLNTEDQGGVLKASLAYACDLFEPATIERLGEHWRYLLERCLAEPHQRLAEQSLFDDAQTRQLLDACNDPQASVPACLLSLIAEQVATRPQATALVFAEATLSYAQLDAQANRLAQRLRASGVGPEVLVGIAVERSMALVVAVLAVLKAGGAYVPLDPEYPRERLAYMIEDSSIALLLSQAPVLSRLPADLPLPVQLLDDPSLEQCSDQPLPIVQQAENLAYLIYTSGSTGRPKAAGNRYGALSGRLRWMRDTYAMSPADAVLQKTSSSFDVSVWELLLPLTCGAPVVLAQPGDQRDPERLLALIQAHQVSTLHFVPSMLQAFIETPGLEGCTSLRNLFSGGEALSRELQHKVLQRLPHVALYNRYGPVEATINASHSQRATASDTRVGIGRPLVDTALYVLGGGLEVLAPAAIGELYIGGAALARGYHRRPGLTAERFVPDPFGRSPGARLYRSGDLVRRGADGELQFVTRIDHQVKIRGMRVELGEIESQLLALAPVREAVVLAVDTSLGKQLVAYVVAAAGTPPSQLREQLQAVLPNYMVPAHVVLLDQLPVTANGKLDRMALPQPGLERAQEDYQAPANELEQRIATIWEAVLKRQAIGRQDNFFELGGDSIISIQVVSRARQAGIHFTPRDLFQQQTVQGLASVARLGGVQRFEQAPVVGEVPLLPIAQAFFEQSLQAPGHWNQSVLLQPRAPLQAELLEQVLQALVVHHDALRLNFQRQADGSWQATYGALTRLPAALLWQADVADEQALTARCNEVQRSLDLQHGPLLRALLATLADGSQRLLLVVHHLAVDGVSWRLLLEDIQQAYQQLMAGQALRLQDKTSSLKAWSERLQVRARERRMDTELAYWREQLSCANDLPCRDPQASLLASHARSVQTRLDSTSTRQLLQQAPAAYRTQINDLLLTALARVISRWTGDRHTLIRLEGHGREALFDDIDLSRTLGWFTSVFALRLTACDDLGQSIKQIKEQLRQVPDKGIGYGLLRYLADEPTRLQLRGLAQPRITFNYLGQFDASFADGQGLFVPSTEDKGEERSPQALLSNWLTLNGQVYAGELSLEWTFSEQMFDRAQMQALADEYADELRSLISHCCDPRHRGVTPSDFALARLSQAQLDRLACNGADIEDLYPLSPMQQGMFFHSLYEQGSGDYINQLRVDIRGLDLQRFRDAWQACLQAHEVLRSGFIWPDDADKPVQVVLKQVELPFEVLDWRDRQGSAQDLQKLADTERARGFELSCGPLLRLLLVRSGEHDYHLIHTSHHILMDGWSSSLLMGEVLQRYRGHAVPVRPGRYADYIGWLQAQDDARSRVFWEAQLSELAAPTLLAPALAGAHGQAASGQGQYQASLTPGQSARLSEFARQQKVTLNTLVQAAWLVLLQRYTGQPSVALGATVAGRPAELAGIEQQVGLFINTLPVIASPAAELSVGHWLQQVQALNVALREHEQVPLADIQRWAGRAGEPLFDSILVFENYPIADALQQGAPEGLQFGEVQMHEQTHFALTLAVGLGEVLTLQFSYDRALCDDTAVTNLCGHLSQLLQGFVEQVDQPLGQLPMLGERAQRQVIDGWNHTAQHYTDSRCVHQVIADQARRTPAATALVFAGQAMSYAALELQANQWAQRLVGAGVGPEVLVGIAAERSLEMVVGLLAVLKAGGAYVPLDPDYPAERLTYMIEDSGIGLLLTQSALLERLSLPGSLQTLLLDRPDALTPAQGMAPVPCAPDAQNLAYVIYTSGSTGKPKGAGNRHVALSNRLNWMQQAYGLTPDDVVLQKTPFSFDVSVWEFFWPLMFGARLVIAEPGDHRDPARLVALIRNQGVSTLHFVPSMLQAFMQDEAVACCTSLKRIVCSGEALPVDAQAQVFAQLPGAALYNLYGPTEAAIDVTHWTCREEPGDSVPIGEPIANLQTWILDASLQLLPAGVIGELYLGGEGLARGYHLRPGLTAERFVASPFDAAQRLYRTGDLARYRADGVIEYAGRIDHQVKIRGLRIELGEIEARLVEHASVREAAVLAVGDNAAQRLVAYVVPSADFASVQAEQGAWRQALDQHLKANLPDYMVPARIQLIERMPLSPNGKLERKALPAPDLEPSQQYVAPVAELERQIAQIWQSVLKCERVGLTDNFFELGGDSIISIQVVSRARQAGIHFTPKQLFQHQTVQSLAAVAATGAAALEIDQGPASGRVQLLPIQAQFFEQDMQTRQHWNQSVLLKPAERLQAPALEQALQALVQHHDALRLNFSAADGQWRADYRSLQQQAQHWRREGLLWQASVHDQSELAAACERAQCSLDLAQGPLLRALLLELPDQQQRLLLVIHHLVVDGVSWRILFEDLQAAYASALAGTPGNLPAKTSSVQAWAARLQRYAQSEAVRGQVDYWQAQLAVAGSALPCDDPDASLHSRYAHSVVTRLDAGLTRQLLQVAPNAYRTQVNDVLLAALARVIARWSGQADTLIQLEGHGREDLFDDIDLTRSVGWFTSLFPVRLSARDDLGATLKTVKEQLRAIPDKGLGYGVLGHFAEPGDRARLTGLAVPRITFNYLGQFDSSFTDDAALFTPTGEARGAEQGADVPLANWLMLNGRVFDGELSIGWTFSTQMFAASTVQRLADDYEQELAALVAHCCDPRSQGATPSDFALAQLTQAQLDQLDLSAVEDLYPLSPMQQGMLFHALDGREQGSYVNQMSVEVFGLDVEAFAAAWQATVQAHDILRTRFIWQGVGARPLQAVQASVEVPFTVLDWRQRADLDEALGALAASERKRGFDLGCAPLLRLHVVHCDGQRYQLIYTSHHILMDGWSNSQLMGEVLQRYRGEQPAALHGRYRDYIQWLQAQDEQASEAFWKAQLQDLAGPTRLAASTAHDAGNRHQREYRHLLEGSRSQRLHGFAREQKVTFNTLVQAAWALLLQSYSGQQTVVFGATVAGRPVELPDAERQMGLFINTLPVAATPRPEQSVGSFLQALQAKNLSLREHEHTPLFDIQRWAGHSAESLFDNILVFENYPVSQALEQGATEDLRFGRLNSHEQTHYPLTLLVSTGEELVLQFNYACALFSDAQIERIATHLDNLLEQLCQAPQRALGELDMLTGNERGLLLETCNSNTLVFAHQRCIHQHIEAQAARMADATALIDGQAHISYAQLNQRANQLACALIELGVGPEVRVGVAMPRSSEMLVALLAVLKAGGAYVPLDPDYPAERVAYMLEDSRARVLLSQQQVLEHLSVPASVQVVPVERGYGEQAATSPDNPQTAVSAQNLAYVIYTSGSTGKPKGVAITHRNVGALIQWSQQVYSQEDIQGVLASTSICFDLSVWELFVTLANGGQVIMARNALELPTLAARERVRLLNSVPSAVAALQRAGQIPPGVRIVNLAGEPLRQALVEQLYASGTIEHVYDLYGPSEDTTYSTWTRRHPGGTPSIGRPLANTRAYVVDGRLQPTALGVAGELLLAGDGVTRGYLLRPGLSAEKFVPDPFGAPGARLYRSGDLVRYRDDGELEYIGRLDHQVKIRGFRIELGEVEARLQALAQVREAAVLALRGARGAHLVAYLVVDGDLAPGAYAQAGEAIRHALRADLPDYMIPAHVLFLAQLPLTPNGKLDRKALPAVDSQVGSSEFIAPGTELACQVAQIWQQVLQVERIGMNDNFFEMGGHSLLVVSVVSRIQLELGMKLTAQTVFQFPVLGALVAELEQSGSSLNSDKLSRLDALLDEMEAI</sequence>
<dbReference type="GO" id="GO:0031177">
    <property type="term" value="F:phosphopantetheine binding"/>
    <property type="evidence" value="ECO:0007669"/>
    <property type="project" value="InterPro"/>
</dbReference>
<evidence type="ECO:0000313" key="7">
    <source>
        <dbReference type="Proteomes" id="UP000285286"/>
    </source>
</evidence>
<dbReference type="FunFam" id="2.30.38.10:FF:000001">
    <property type="entry name" value="Non-ribosomal peptide synthetase PvdI"/>
    <property type="match status" value="2"/>
</dbReference>
<dbReference type="InterPro" id="IPR000873">
    <property type="entry name" value="AMP-dep_synth/lig_dom"/>
</dbReference>
<name>A0A423DU56_9PSED</name>
<dbReference type="PANTHER" id="PTHR45398:SF1">
    <property type="entry name" value="ENZYME, PUTATIVE (JCVI)-RELATED"/>
    <property type="match status" value="1"/>
</dbReference>
<dbReference type="Pfam" id="PF00550">
    <property type="entry name" value="PP-binding"/>
    <property type="match status" value="3"/>
</dbReference>
<dbReference type="InterPro" id="IPR036736">
    <property type="entry name" value="ACP-like_sf"/>
</dbReference>
<dbReference type="FunFam" id="3.40.50.12780:FF:000012">
    <property type="entry name" value="Non-ribosomal peptide synthetase"/>
    <property type="match status" value="3"/>
</dbReference>
<evidence type="ECO:0000256" key="4">
    <source>
        <dbReference type="ARBA" id="ARBA00022553"/>
    </source>
</evidence>
<dbReference type="FunFam" id="3.40.50.980:FF:000002">
    <property type="entry name" value="Enterobactin synthetase component F"/>
    <property type="match status" value="1"/>
</dbReference>
<dbReference type="InterPro" id="IPR045851">
    <property type="entry name" value="AMP-bd_C_sf"/>
</dbReference>
<accession>A0A423DU56</accession>
<feature type="domain" description="Carrier" evidence="5">
    <location>
        <begin position="1010"/>
        <end position="1084"/>
    </location>
</feature>
<dbReference type="Gene3D" id="3.30.559.30">
    <property type="entry name" value="Nonribosomal peptide synthetase, condensation domain"/>
    <property type="match status" value="5"/>
</dbReference>
<dbReference type="CDD" id="cd19531">
    <property type="entry name" value="LCL_NRPS-like"/>
    <property type="match status" value="1"/>
</dbReference>
<dbReference type="GO" id="GO:0003824">
    <property type="term" value="F:catalytic activity"/>
    <property type="evidence" value="ECO:0007669"/>
    <property type="project" value="InterPro"/>
</dbReference>
<dbReference type="RefSeq" id="WP_184959413.1">
    <property type="nucleotide sequence ID" value="NZ_MOAM01000015.1"/>
</dbReference>
<dbReference type="Pfam" id="PF00501">
    <property type="entry name" value="AMP-binding"/>
    <property type="match status" value="3"/>
</dbReference>
<dbReference type="Gene3D" id="3.30.300.30">
    <property type="match status" value="3"/>
</dbReference>
<comment type="cofactor">
    <cofactor evidence="1">
        <name>pantetheine 4'-phosphate</name>
        <dbReference type="ChEBI" id="CHEBI:47942"/>
    </cofactor>
</comment>
<keyword evidence="3" id="KW-0596">Phosphopantetheine</keyword>
<dbReference type="SUPFAM" id="SSF56801">
    <property type="entry name" value="Acetyl-CoA synthetase-like"/>
    <property type="match status" value="3"/>
</dbReference>
<dbReference type="GO" id="GO:0043041">
    <property type="term" value="P:amino acid activation for nonribosomal peptide biosynthetic process"/>
    <property type="evidence" value="ECO:0007669"/>
    <property type="project" value="UniProtKB-ARBA"/>
</dbReference>
<evidence type="ECO:0000256" key="1">
    <source>
        <dbReference type="ARBA" id="ARBA00001957"/>
    </source>
</evidence>
<dbReference type="InterPro" id="IPR001242">
    <property type="entry name" value="Condensation_dom"/>
</dbReference>
<feature type="domain" description="Carrier" evidence="5">
    <location>
        <begin position="2522"/>
        <end position="2596"/>
    </location>
</feature>
<dbReference type="Gene3D" id="3.40.50.980">
    <property type="match status" value="6"/>
</dbReference>
<dbReference type="Proteomes" id="UP000285286">
    <property type="component" value="Unassembled WGS sequence"/>
</dbReference>
<dbReference type="CDD" id="cd17646">
    <property type="entry name" value="A_NRPS_AB3403-like"/>
    <property type="match status" value="2"/>
</dbReference>
<dbReference type="NCBIfam" id="NF003417">
    <property type="entry name" value="PRK04813.1"/>
    <property type="match status" value="3"/>
</dbReference>
<keyword evidence="7" id="KW-1185">Reference proteome</keyword>
<dbReference type="SUPFAM" id="SSF47336">
    <property type="entry name" value="ACP-like"/>
    <property type="match status" value="3"/>
</dbReference>
<evidence type="ECO:0000256" key="3">
    <source>
        <dbReference type="ARBA" id="ARBA00022450"/>
    </source>
</evidence>
<dbReference type="CDD" id="cd19543">
    <property type="entry name" value="DCL_NRPS"/>
    <property type="match status" value="2"/>
</dbReference>
<dbReference type="InterPro" id="IPR010060">
    <property type="entry name" value="NRPS_synth"/>
</dbReference>
<dbReference type="FunFam" id="3.40.50.980:FF:000001">
    <property type="entry name" value="Non-ribosomal peptide synthetase"/>
    <property type="match status" value="3"/>
</dbReference>
<dbReference type="PANTHER" id="PTHR45398">
    <property type="match status" value="1"/>
</dbReference>
<dbReference type="Gene3D" id="3.30.559.10">
    <property type="entry name" value="Chloramphenicol acetyltransferase-like domain"/>
    <property type="match status" value="5"/>
</dbReference>
<dbReference type="NCBIfam" id="TIGR01720">
    <property type="entry name" value="NRPS-para261"/>
    <property type="match status" value="2"/>
</dbReference>
<dbReference type="SUPFAM" id="SSF52777">
    <property type="entry name" value="CoA-dependent acyltransferases"/>
    <property type="match status" value="10"/>
</dbReference>
<gene>
    <name evidence="6" type="ORF">BHU25_09160</name>
</gene>
<comment type="similarity">
    <text evidence="2">Belongs to the ATP-dependent AMP-binding enzyme family.</text>
</comment>
<dbReference type="Gene3D" id="2.30.38.10">
    <property type="entry name" value="Luciferase, Domain 3"/>
    <property type="match status" value="3"/>
</dbReference>
<keyword evidence="4" id="KW-0597">Phosphoprotein</keyword>
<evidence type="ECO:0000256" key="2">
    <source>
        <dbReference type="ARBA" id="ARBA00006432"/>
    </source>
</evidence>
<dbReference type="NCBIfam" id="NF004282">
    <property type="entry name" value="PRK05691.1"/>
    <property type="match status" value="7"/>
</dbReference>
<evidence type="ECO:0000313" key="6">
    <source>
        <dbReference type="EMBL" id="ROL75560.1"/>
    </source>
</evidence>
<evidence type="ECO:0000259" key="5">
    <source>
        <dbReference type="PROSITE" id="PS50075"/>
    </source>
</evidence>
<dbReference type="PROSITE" id="PS00012">
    <property type="entry name" value="PHOSPHOPANTETHEINE"/>
    <property type="match status" value="2"/>
</dbReference>
<dbReference type="Pfam" id="PF13193">
    <property type="entry name" value="AMP-binding_C"/>
    <property type="match status" value="3"/>
</dbReference>
<dbReference type="InterPro" id="IPR023213">
    <property type="entry name" value="CAT-like_dom_sf"/>
</dbReference>
<reference evidence="6 7" key="1">
    <citation type="submission" date="2016-10" db="EMBL/GenBank/DDBJ databases">
        <title>Comparative genome analysis of multiple Pseudomonas spp. focuses on biocontrol and plant growth promoting traits.</title>
        <authorList>
            <person name="Tao X.-Y."/>
            <person name="Taylor C.G."/>
        </authorList>
    </citation>
    <scope>NUCLEOTIDE SEQUENCE [LARGE SCALE GENOMIC DNA]</scope>
    <source>
        <strain evidence="6 7">15D11</strain>
    </source>
</reference>
<dbReference type="FunFam" id="1.10.1200.10:FF:000005">
    <property type="entry name" value="Nonribosomal peptide synthetase 1"/>
    <property type="match status" value="3"/>
</dbReference>
<protein>
    <submittedName>
        <fullName evidence="6">Non-ribosomal peptide synthetase</fullName>
    </submittedName>
</protein>
<dbReference type="InterPro" id="IPR020806">
    <property type="entry name" value="PKS_PP-bd"/>
</dbReference>
<dbReference type="InterPro" id="IPR006162">
    <property type="entry name" value="Ppantetheine_attach_site"/>
</dbReference>
<dbReference type="PROSITE" id="PS50075">
    <property type="entry name" value="CARRIER"/>
    <property type="match status" value="3"/>
</dbReference>
<dbReference type="InterPro" id="IPR025110">
    <property type="entry name" value="AMP-bd_C"/>
</dbReference>
<dbReference type="InterPro" id="IPR010071">
    <property type="entry name" value="AA_adenyl_dom"/>
</dbReference>
<organism evidence="6 7">
    <name type="scientific">Pseudomonas vranovensis</name>
    <dbReference type="NCBI Taxonomy" id="321661"/>
    <lineage>
        <taxon>Bacteria</taxon>
        <taxon>Pseudomonadati</taxon>
        <taxon>Pseudomonadota</taxon>
        <taxon>Gammaproteobacteria</taxon>
        <taxon>Pseudomonadales</taxon>
        <taxon>Pseudomonadaceae</taxon>
        <taxon>Pseudomonas</taxon>
    </lineage>
</organism>
<comment type="caution">
    <text evidence="6">The sequence shown here is derived from an EMBL/GenBank/DDBJ whole genome shotgun (WGS) entry which is preliminary data.</text>
</comment>
<dbReference type="GO" id="GO:0044550">
    <property type="term" value="P:secondary metabolite biosynthetic process"/>
    <property type="evidence" value="ECO:0007669"/>
    <property type="project" value="UniProtKB-ARBA"/>
</dbReference>
<dbReference type="InterPro" id="IPR020845">
    <property type="entry name" value="AMP-binding_CS"/>
</dbReference>
<proteinExistence type="inferred from homology"/>